<comment type="similarity">
    <text evidence="1">Belongs to the asp23 family.</text>
</comment>
<feature type="compositionally biased region" description="Acidic residues" evidence="2">
    <location>
        <begin position="137"/>
        <end position="146"/>
    </location>
</feature>
<feature type="region of interest" description="Disordered" evidence="2">
    <location>
        <begin position="129"/>
        <end position="158"/>
    </location>
</feature>
<dbReference type="EMBL" id="JBHTOP010000026">
    <property type="protein sequence ID" value="MFD1672792.1"/>
    <property type="molecule type" value="Genomic_DNA"/>
</dbReference>
<gene>
    <name evidence="3" type="ORF">ACFQ5M_11835</name>
</gene>
<feature type="compositionally biased region" description="Low complexity" evidence="2">
    <location>
        <begin position="147"/>
        <end position="158"/>
    </location>
</feature>
<comment type="caution">
    <text evidence="3">The sequence shown here is derived from an EMBL/GenBank/DDBJ whole genome shotgun (WGS) entry which is preliminary data.</text>
</comment>
<dbReference type="Proteomes" id="UP001597267">
    <property type="component" value="Unassembled WGS sequence"/>
</dbReference>
<sequence>MTENTNIIVQAQEDGRGRIEIAPEVLEIILGIAASQIDGVYEMRGTLTNNINELFGRVNRGKGVTIKISDGRLIVDIYAYLNYGVSVPKVAVALQQALKEQLLYMTDLKVDEINIHVVGLIPEKEAQKLDPSTLFNDNDDEAEDTAADATLTEDGAQD</sequence>
<dbReference type="Pfam" id="PF03780">
    <property type="entry name" value="Asp23"/>
    <property type="match status" value="1"/>
</dbReference>
<dbReference type="PANTHER" id="PTHR34297">
    <property type="entry name" value="HYPOTHETICAL CYTOSOLIC PROTEIN-RELATED"/>
    <property type="match status" value="1"/>
</dbReference>
<dbReference type="InterPro" id="IPR005531">
    <property type="entry name" value="Asp23"/>
</dbReference>
<organism evidence="3 4">
    <name type="scientific">Agrilactobacillus yilanensis</name>
    <dbReference type="NCBI Taxonomy" id="2485997"/>
    <lineage>
        <taxon>Bacteria</taxon>
        <taxon>Bacillati</taxon>
        <taxon>Bacillota</taxon>
        <taxon>Bacilli</taxon>
        <taxon>Lactobacillales</taxon>
        <taxon>Lactobacillaceae</taxon>
        <taxon>Agrilactobacillus</taxon>
    </lineage>
</organism>
<evidence type="ECO:0000256" key="2">
    <source>
        <dbReference type="SAM" id="MobiDB-lite"/>
    </source>
</evidence>
<protein>
    <submittedName>
        <fullName evidence="3">Asp23/Gls24 family envelope stress response protein</fullName>
    </submittedName>
</protein>
<reference evidence="4" key="1">
    <citation type="journal article" date="2019" name="Int. J. Syst. Evol. Microbiol.">
        <title>The Global Catalogue of Microorganisms (GCM) 10K type strain sequencing project: providing services to taxonomists for standard genome sequencing and annotation.</title>
        <authorList>
            <consortium name="The Broad Institute Genomics Platform"/>
            <consortium name="The Broad Institute Genome Sequencing Center for Infectious Disease"/>
            <person name="Wu L."/>
            <person name="Ma J."/>
        </authorList>
    </citation>
    <scope>NUCLEOTIDE SEQUENCE [LARGE SCALE GENOMIC DNA]</scope>
    <source>
        <strain evidence="4">CCM 8896</strain>
    </source>
</reference>
<dbReference type="PANTHER" id="PTHR34297:SF1">
    <property type="entry name" value="ASP23_GLS24 FAMILY ENVELOPE STRESS RESPONSE PROTEIN"/>
    <property type="match status" value="1"/>
</dbReference>
<accession>A0ABW4J8V7</accession>
<name>A0ABW4J8V7_9LACO</name>
<keyword evidence="4" id="KW-1185">Reference proteome</keyword>
<evidence type="ECO:0000313" key="3">
    <source>
        <dbReference type="EMBL" id="MFD1672792.1"/>
    </source>
</evidence>
<evidence type="ECO:0000313" key="4">
    <source>
        <dbReference type="Proteomes" id="UP001597267"/>
    </source>
</evidence>
<evidence type="ECO:0000256" key="1">
    <source>
        <dbReference type="ARBA" id="ARBA00005721"/>
    </source>
</evidence>
<dbReference type="RefSeq" id="WP_125713115.1">
    <property type="nucleotide sequence ID" value="NZ_JBHTOP010000026.1"/>
</dbReference>
<proteinExistence type="inferred from homology"/>